<feature type="transmembrane region" description="Helical" evidence="1">
    <location>
        <begin position="478"/>
        <end position="496"/>
    </location>
</feature>
<dbReference type="PANTHER" id="PTHR11360">
    <property type="entry name" value="MONOCARBOXYLATE TRANSPORTER"/>
    <property type="match status" value="1"/>
</dbReference>
<dbReference type="RefSeq" id="XP_009833488.1">
    <property type="nucleotide sequence ID" value="XM_009835186.1"/>
</dbReference>
<dbReference type="EMBL" id="KI913134">
    <property type="protein sequence ID" value="ETV77182.1"/>
    <property type="molecule type" value="Genomic_DNA"/>
</dbReference>
<feature type="transmembrane region" description="Helical" evidence="1">
    <location>
        <begin position="175"/>
        <end position="198"/>
    </location>
</feature>
<feature type="transmembrane region" description="Helical" evidence="1">
    <location>
        <begin position="446"/>
        <end position="466"/>
    </location>
</feature>
<feature type="transmembrane region" description="Helical" evidence="1">
    <location>
        <begin position="387"/>
        <end position="406"/>
    </location>
</feature>
<dbReference type="PANTHER" id="PTHR11360:SF317">
    <property type="entry name" value="MAJOR FACILITATOR SUPERFAMILY (MFS) PROFILE DOMAIN-CONTAINING PROTEIN-RELATED"/>
    <property type="match status" value="1"/>
</dbReference>
<keyword evidence="1" id="KW-1133">Transmembrane helix</keyword>
<feature type="transmembrane region" description="Helical" evidence="1">
    <location>
        <begin position="141"/>
        <end position="163"/>
    </location>
</feature>
<dbReference type="OrthoDB" id="410267at2759"/>
<dbReference type="AlphaFoldDB" id="W4GBX4"/>
<feature type="transmembrane region" description="Helical" evidence="1">
    <location>
        <begin position="303"/>
        <end position="327"/>
    </location>
</feature>
<feature type="transmembrane region" description="Helical" evidence="1">
    <location>
        <begin position="412"/>
        <end position="434"/>
    </location>
</feature>
<accession>W4GBX4</accession>
<dbReference type="Pfam" id="PF07690">
    <property type="entry name" value="MFS_1"/>
    <property type="match status" value="1"/>
</dbReference>
<dbReference type="GeneID" id="20811064"/>
<feature type="transmembrane region" description="Helical" evidence="1">
    <location>
        <begin position="218"/>
        <end position="237"/>
    </location>
</feature>
<reference evidence="2" key="1">
    <citation type="submission" date="2013-12" db="EMBL/GenBank/DDBJ databases">
        <title>The Genome Sequence of Aphanomyces astaci APO3.</title>
        <authorList>
            <consortium name="The Broad Institute Genomics Platform"/>
            <person name="Russ C."/>
            <person name="Tyler B."/>
            <person name="van West P."/>
            <person name="Dieguez-Uribeondo J."/>
            <person name="Young S.K."/>
            <person name="Zeng Q."/>
            <person name="Gargeya S."/>
            <person name="Fitzgerald M."/>
            <person name="Abouelleil A."/>
            <person name="Alvarado L."/>
            <person name="Chapman S.B."/>
            <person name="Gainer-Dewar J."/>
            <person name="Goldberg J."/>
            <person name="Griggs A."/>
            <person name="Gujja S."/>
            <person name="Hansen M."/>
            <person name="Howarth C."/>
            <person name="Imamovic A."/>
            <person name="Ireland A."/>
            <person name="Larimer J."/>
            <person name="McCowan C."/>
            <person name="Murphy C."/>
            <person name="Pearson M."/>
            <person name="Poon T.W."/>
            <person name="Priest M."/>
            <person name="Roberts A."/>
            <person name="Saif S."/>
            <person name="Shea T."/>
            <person name="Sykes S."/>
            <person name="Wortman J."/>
            <person name="Nusbaum C."/>
            <person name="Birren B."/>
        </authorList>
    </citation>
    <scope>NUCLEOTIDE SEQUENCE [LARGE SCALE GENOMIC DNA]</scope>
    <source>
        <strain evidence="2">APO3</strain>
    </source>
</reference>
<protein>
    <recommendedName>
        <fullName evidence="3">Major facilitator superfamily (MFS) profile domain-containing protein</fullName>
    </recommendedName>
</protein>
<feature type="transmembrane region" description="Helical" evidence="1">
    <location>
        <begin position="347"/>
        <end position="366"/>
    </location>
</feature>
<dbReference type="VEuPathDB" id="FungiDB:H257_09068"/>
<feature type="transmembrane region" description="Helical" evidence="1">
    <location>
        <begin position="115"/>
        <end position="135"/>
    </location>
</feature>
<feature type="transmembrane region" description="Helical" evidence="1">
    <location>
        <begin position="87"/>
        <end position="108"/>
    </location>
</feature>
<evidence type="ECO:0000256" key="1">
    <source>
        <dbReference type="SAM" id="Phobius"/>
    </source>
</evidence>
<dbReference type="Gene3D" id="1.20.1250.20">
    <property type="entry name" value="MFS general substrate transporter like domains"/>
    <property type="match status" value="1"/>
</dbReference>
<evidence type="ECO:0000313" key="2">
    <source>
        <dbReference type="EMBL" id="ETV77182.1"/>
    </source>
</evidence>
<dbReference type="SUPFAM" id="SSF103473">
    <property type="entry name" value="MFS general substrate transporter"/>
    <property type="match status" value="1"/>
</dbReference>
<proteinExistence type="predicted"/>
<dbReference type="InterPro" id="IPR050327">
    <property type="entry name" value="Proton-linked_MCT"/>
</dbReference>
<evidence type="ECO:0008006" key="3">
    <source>
        <dbReference type="Google" id="ProtNLM"/>
    </source>
</evidence>
<dbReference type="InterPro" id="IPR011701">
    <property type="entry name" value="MFS"/>
</dbReference>
<organism evidence="2">
    <name type="scientific">Aphanomyces astaci</name>
    <name type="common">Crayfish plague agent</name>
    <dbReference type="NCBI Taxonomy" id="112090"/>
    <lineage>
        <taxon>Eukaryota</taxon>
        <taxon>Sar</taxon>
        <taxon>Stramenopiles</taxon>
        <taxon>Oomycota</taxon>
        <taxon>Saprolegniomycetes</taxon>
        <taxon>Saprolegniales</taxon>
        <taxon>Verrucalvaceae</taxon>
        <taxon>Aphanomyces</taxon>
    </lineage>
</organism>
<keyword evidence="1" id="KW-0812">Transmembrane</keyword>
<keyword evidence="1" id="KW-0472">Membrane</keyword>
<name>W4GBX4_APHAT</name>
<gene>
    <name evidence="2" type="ORF">H257_09068</name>
</gene>
<dbReference type="GO" id="GO:0022857">
    <property type="term" value="F:transmembrane transporter activity"/>
    <property type="evidence" value="ECO:0007669"/>
    <property type="project" value="InterPro"/>
</dbReference>
<feature type="transmembrane region" description="Helical" evidence="1">
    <location>
        <begin position="48"/>
        <end position="67"/>
    </location>
</feature>
<dbReference type="InterPro" id="IPR036259">
    <property type="entry name" value="MFS_trans_sf"/>
</dbReference>
<sequence length="550" mass="59775">MDYIANYWRLVVPVKSTAELTAEEFLFVLPWVGPHEFVSSSCIAFNRWRLLVVCVLGHACIGSFMAFNTLMEGFDVYFYGHHTGATIQVMLLSFVFFGFSAAFIGPFVETNPPRVSLATGTGLVAMGYFLAQLAVVGQSPLFLAIGFSGFSGTGFGVALIALTSGVQKWFPDYRGLASGLCMFGLGLGFCGFTLLYTWMLKRAGPYDPVTDVSAIPNLLWSTGLGLVATLCLCGCVIRTPPTTFEVNGQDIHGIPISRAPNPDVVHDEFLKAGMTLVNYNLLQDHHDTLTDVHYFQQVKAMSLLQCIASADFVLLYIGFAANAIPGMLFATEVYDIATGVFNQPSDVTNLLVFQGFLTNSIGRLLCPLVSDMLIRVFYANPAFARKAVFVALLTAQLLAFSVAHAATSFDSFRLVLIVVVFCSGGGFALLPCYVTDMFGVYHTATMCGLALTCWSLRAVVVGYAFAAFRVTQESLGRQFDWLLILVAVGWVASLLVRTNSMDRFYFGYQYSVCGKVVLRIGGGPGIPIDVVEGSLAILETARDRISSSTR</sequence>